<dbReference type="Proteomes" id="UP000295636">
    <property type="component" value="Unassembled WGS sequence"/>
</dbReference>
<dbReference type="EMBL" id="SMRT01000010">
    <property type="protein sequence ID" value="TDF95376.1"/>
    <property type="molecule type" value="Genomic_DNA"/>
</dbReference>
<dbReference type="RefSeq" id="WP_133231330.1">
    <property type="nucleotide sequence ID" value="NZ_SMRT01000010.1"/>
</dbReference>
<name>A0A4R5KIY6_9BACL</name>
<gene>
    <name evidence="1" type="ORF">E1757_19865</name>
</gene>
<sequence>MEEVRTTEDLMEQIATMNRENSVRQIFIPGKGKFTIVLQEEDHESIAADVEANPNLKQMINESLDAYNQGKFMTTTELVKTLSPKDFAFTSSHQEVQDLLQNHWK</sequence>
<keyword evidence="2" id="KW-1185">Reference proteome</keyword>
<accession>A0A4R5KIY6</accession>
<reference evidence="1 2" key="1">
    <citation type="submission" date="2019-03" db="EMBL/GenBank/DDBJ databases">
        <title>This is whole genome sequence of Paenibacillus sp MS74 strain.</title>
        <authorList>
            <person name="Trinh H.N."/>
        </authorList>
    </citation>
    <scope>NUCLEOTIDE SEQUENCE [LARGE SCALE GENOMIC DNA]</scope>
    <source>
        <strain evidence="1 2">MS74</strain>
    </source>
</reference>
<organism evidence="1 2">
    <name type="scientific">Paenibacillus piri</name>
    <dbReference type="NCBI Taxonomy" id="2547395"/>
    <lineage>
        <taxon>Bacteria</taxon>
        <taxon>Bacillati</taxon>
        <taxon>Bacillota</taxon>
        <taxon>Bacilli</taxon>
        <taxon>Bacillales</taxon>
        <taxon>Paenibacillaceae</taxon>
        <taxon>Paenibacillus</taxon>
    </lineage>
</organism>
<evidence type="ECO:0000313" key="2">
    <source>
        <dbReference type="Proteomes" id="UP000295636"/>
    </source>
</evidence>
<proteinExistence type="predicted"/>
<dbReference type="AlphaFoldDB" id="A0A4R5KIY6"/>
<dbReference type="OrthoDB" id="1808132at2"/>
<protein>
    <submittedName>
        <fullName evidence="1">Uncharacterized protein</fullName>
    </submittedName>
</protein>
<comment type="caution">
    <text evidence="1">The sequence shown here is derived from an EMBL/GenBank/DDBJ whole genome shotgun (WGS) entry which is preliminary data.</text>
</comment>
<evidence type="ECO:0000313" key="1">
    <source>
        <dbReference type="EMBL" id="TDF95376.1"/>
    </source>
</evidence>